<sequence length="296" mass="33563">MNLLELQRRMAEDVTRPLTPDFQMQLATPNGRSTHELASSYIKPNDRLSSFDRLEIYNRQYWFRVIGAVSEDFPALGAVLGAKKFDSMVLAYLRENPSTSFTLRNLGAKLPKWLESHPEFSPRRHALLLDIARLEWAYVEAFDSADLAPLTTADFGDLGAASPLFLQPHLQLLDLSYPVDELVLAVHRQTAPSDIMSNAVTERKQAKRTRLPAMRRSQIHLAVHRYENSVYYRRIDPEAYRLLSALQSGTLLGQSLEIAFSESTFPAEQQAAKIQEYFAHASELGWFCKPPPKLAS</sequence>
<organism evidence="2 3">
    <name type="scientific">Tunturiibacter empetritectus</name>
    <dbReference type="NCBI Taxonomy" id="3069691"/>
    <lineage>
        <taxon>Bacteria</taxon>
        <taxon>Pseudomonadati</taxon>
        <taxon>Acidobacteriota</taxon>
        <taxon>Terriglobia</taxon>
        <taxon>Terriglobales</taxon>
        <taxon>Acidobacteriaceae</taxon>
        <taxon>Tunturiibacter</taxon>
    </lineage>
</organism>
<evidence type="ECO:0000259" key="1">
    <source>
        <dbReference type="Pfam" id="PF09836"/>
    </source>
</evidence>
<protein>
    <recommendedName>
        <fullName evidence="1">Putative DNA-binding domain-containing protein</fullName>
    </recommendedName>
</protein>
<gene>
    <name evidence="2" type="ORF">HDF09_000098</name>
</gene>
<dbReference type="Pfam" id="PF09836">
    <property type="entry name" value="DUF2063"/>
    <property type="match status" value="1"/>
</dbReference>
<comment type="caution">
    <text evidence="2">The sequence shown here is derived from an EMBL/GenBank/DDBJ whole genome shotgun (WGS) entry which is preliminary data.</text>
</comment>
<dbReference type="Proteomes" id="UP000568106">
    <property type="component" value="Unassembled WGS sequence"/>
</dbReference>
<dbReference type="InterPro" id="IPR018640">
    <property type="entry name" value="DUF2063"/>
</dbReference>
<dbReference type="AlphaFoldDB" id="A0A7W8MPH3"/>
<reference evidence="2" key="1">
    <citation type="submission" date="2020-08" db="EMBL/GenBank/DDBJ databases">
        <title>Genomic Encyclopedia of Type Strains, Phase IV (KMG-V): Genome sequencing to study the core and pangenomes of soil and plant-associated prokaryotes.</title>
        <authorList>
            <person name="Whitman W."/>
        </authorList>
    </citation>
    <scope>NUCLEOTIDE SEQUENCE [LARGE SCALE GENOMIC DNA]</scope>
    <source>
        <strain evidence="2">M8UP27</strain>
    </source>
</reference>
<accession>A0A7W8MPH3</accession>
<feature type="domain" description="Putative DNA-binding" evidence="1">
    <location>
        <begin position="30"/>
        <end position="114"/>
    </location>
</feature>
<proteinExistence type="predicted"/>
<dbReference type="EMBL" id="JACHDY010000001">
    <property type="protein sequence ID" value="MBB5315448.1"/>
    <property type="molecule type" value="Genomic_DNA"/>
</dbReference>
<evidence type="ECO:0000313" key="2">
    <source>
        <dbReference type="EMBL" id="MBB5315448.1"/>
    </source>
</evidence>
<dbReference type="Gene3D" id="1.10.150.690">
    <property type="entry name" value="DUF2063"/>
    <property type="match status" value="1"/>
</dbReference>
<evidence type="ECO:0000313" key="3">
    <source>
        <dbReference type="Proteomes" id="UP000568106"/>
    </source>
</evidence>
<dbReference type="InterPro" id="IPR044922">
    <property type="entry name" value="DUF2063_N_sf"/>
</dbReference>
<name>A0A7W8MPH3_9BACT</name>
<keyword evidence="3" id="KW-1185">Reference proteome</keyword>